<keyword evidence="7" id="KW-0378">Hydrolase</keyword>
<evidence type="ECO:0000259" key="17">
    <source>
        <dbReference type="Pfam" id="PF00912"/>
    </source>
</evidence>
<evidence type="ECO:0000256" key="14">
    <source>
        <dbReference type="SAM" id="MobiDB-lite"/>
    </source>
</evidence>
<dbReference type="FunFam" id="1.10.3810.10:FF:000001">
    <property type="entry name" value="Penicillin-binding protein 1A"/>
    <property type="match status" value="1"/>
</dbReference>
<evidence type="ECO:0000256" key="8">
    <source>
        <dbReference type="ARBA" id="ARBA00022960"/>
    </source>
</evidence>
<feature type="transmembrane region" description="Helical" evidence="15">
    <location>
        <begin position="36"/>
        <end position="59"/>
    </location>
</feature>
<dbReference type="Pfam" id="PF00912">
    <property type="entry name" value="Transgly"/>
    <property type="match status" value="1"/>
</dbReference>
<comment type="similarity">
    <text evidence="1">In the C-terminal section; belongs to the transpeptidase family.</text>
</comment>
<dbReference type="GO" id="GO:0006508">
    <property type="term" value="P:proteolysis"/>
    <property type="evidence" value="ECO:0007669"/>
    <property type="project" value="UniProtKB-KW"/>
</dbReference>
<feature type="compositionally biased region" description="Pro residues" evidence="14">
    <location>
        <begin position="761"/>
        <end position="771"/>
    </location>
</feature>
<dbReference type="SUPFAM" id="SSF56601">
    <property type="entry name" value="beta-lactamase/transpeptidase-like"/>
    <property type="match status" value="1"/>
</dbReference>
<reference evidence="18 19" key="1">
    <citation type="submission" date="2020-07" db="EMBL/GenBank/DDBJ databases">
        <title>Sequencing the genomes of 1000 actinobacteria strains.</title>
        <authorList>
            <person name="Klenk H.-P."/>
        </authorList>
    </citation>
    <scope>NUCLEOTIDE SEQUENCE [LARGE SCALE GENOMIC DNA]</scope>
    <source>
        <strain evidence="18 19">DSM 26487</strain>
    </source>
</reference>
<keyword evidence="15" id="KW-1133">Transmembrane helix</keyword>
<dbReference type="InterPro" id="IPR023346">
    <property type="entry name" value="Lysozyme-like_dom_sf"/>
</dbReference>
<feature type="domain" description="Penicillin-binding protein transpeptidase" evidence="16">
    <location>
        <begin position="369"/>
        <end position="632"/>
    </location>
</feature>
<dbReference type="Gene3D" id="3.40.710.10">
    <property type="entry name" value="DD-peptidase/beta-lactamase superfamily"/>
    <property type="match status" value="1"/>
</dbReference>
<dbReference type="GO" id="GO:0009002">
    <property type="term" value="F:serine-type D-Ala-D-Ala carboxypeptidase activity"/>
    <property type="evidence" value="ECO:0007669"/>
    <property type="project" value="UniProtKB-EC"/>
</dbReference>
<evidence type="ECO:0000256" key="7">
    <source>
        <dbReference type="ARBA" id="ARBA00022801"/>
    </source>
</evidence>
<proteinExistence type="inferred from homology"/>
<evidence type="ECO:0000256" key="3">
    <source>
        <dbReference type="ARBA" id="ARBA00022645"/>
    </source>
</evidence>
<feature type="compositionally biased region" description="Pro residues" evidence="14">
    <location>
        <begin position="724"/>
        <end position="744"/>
    </location>
</feature>
<dbReference type="SUPFAM" id="SSF53955">
    <property type="entry name" value="Lysozyme-like"/>
    <property type="match status" value="1"/>
</dbReference>
<protein>
    <submittedName>
        <fullName evidence="18">Membrane peptidoglycan carboxypeptidase</fullName>
    </submittedName>
</protein>
<dbReference type="Gene3D" id="1.10.3810.10">
    <property type="entry name" value="Biosynthetic peptidoglycan transglycosylase-like"/>
    <property type="match status" value="1"/>
</dbReference>
<evidence type="ECO:0000256" key="2">
    <source>
        <dbReference type="ARBA" id="ARBA00007739"/>
    </source>
</evidence>
<keyword evidence="15" id="KW-0472">Membrane</keyword>
<evidence type="ECO:0000313" key="18">
    <source>
        <dbReference type="EMBL" id="NYI78579.1"/>
    </source>
</evidence>
<dbReference type="InterPro" id="IPR001264">
    <property type="entry name" value="Glyco_trans_51"/>
</dbReference>
<comment type="caution">
    <text evidence="18">The sequence shown here is derived from an EMBL/GenBank/DDBJ whole genome shotgun (WGS) entry which is preliminary data.</text>
</comment>
<organism evidence="18 19">
    <name type="scientific">Nocardioides panzhihuensis</name>
    <dbReference type="NCBI Taxonomy" id="860243"/>
    <lineage>
        <taxon>Bacteria</taxon>
        <taxon>Bacillati</taxon>
        <taxon>Actinomycetota</taxon>
        <taxon>Actinomycetes</taxon>
        <taxon>Propionibacteriales</taxon>
        <taxon>Nocardioidaceae</taxon>
        <taxon>Nocardioides</taxon>
    </lineage>
</organism>
<comment type="catalytic activity">
    <reaction evidence="13">
        <text>[GlcNAc-(1-&gt;4)-Mur2Ac(oyl-L-Ala-gamma-D-Glu-L-Lys-D-Ala-D-Ala)](n)-di-trans,octa-cis-undecaprenyl diphosphate + beta-D-GlcNAc-(1-&gt;4)-Mur2Ac(oyl-L-Ala-gamma-D-Glu-L-Lys-D-Ala-D-Ala)-di-trans,octa-cis-undecaprenyl diphosphate = [GlcNAc-(1-&gt;4)-Mur2Ac(oyl-L-Ala-gamma-D-Glu-L-Lys-D-Ala-D-Ala)](n+1)-di-trans,octa-cis-undecaprenyl diphosphate + di-trans,octa-cis-undecaprenyl diphosphate + H(+)</text>
        <dbReference type="Rhea" id="RHEA:23708"/>
        <dbReference type="Rhea" id="RHEA-COMP:9602"/>
        <dbReference type="Rhea" id="RHEA-COMP:9603"/>
        <dbReference type="ChEBI" id="CHEBI:15378"/>
        <dbReference type="ChEBI" id="CHEBI:58405"/>
        <dbReference type="ChEBI" id="CHEBI:60033"/>
        <dbReference type="ChEBI" id="CHEBI:78435"/>
        <dbReference type="EC" id="2.4.99.28"/>
    </reaction>
</comment>
<feature type="domain" description="Glycosyl transferase family 51" evidence="17">
    <location>
        <begin position="89"/>
        <end position="259"/>
    </location>
</feature>
<dbReference type="GO" id="GO:0008955">
    <property type="term" value="F:peptidoglycan glycosyltransferase activity"/>
    <property type="evidence" value="ECO:0007669"/>
    <property type="project" value="UniProtKB-EC"/>
</dbReference>
<gene>
    <name evidence="18" type="ORF">BJ988_003227</name>
</gene>
<dbReference type="RefSeq" id="WP_343051642.1">
    <property type="nucleotide sequence ID" value="NZ_JACBZR010000001.1"/>
</dbReference>
<dbReference type="PANTHER" id="PTHR32282:SF34">
    <property type="entry name" value="PENICILLIN-BINDING PROTEIN 1A"/>
    <property type="match status" value="1"/>
</dbReference>
<evidence type="ECO:0000256" key="13">
    <source>
        <dbReference type="ARBA" id="ARBA00049902"/>
    </source>
</evidence>
<keyword evidence="4" id="KW-0645">Protease</keyword>
<evidence type="ECO:0000256" key="9">
    <source>
        <dbReference type="ARBA" id="ARBA00022984"/>
    </source>
</evidence>
<keyword evidence="19" id="KW-1185">Reference proteome</keyword>
<evidence type="ECO:0000259" key="16">
    <source>
        <dbReference type="Pfam" id="PF00905"/>
    </source>
</evidence>
<feature type="region of interest" description="Disordered" evidence="14">
    <location>
        <begin position="270"/>
        <end position="293"/>
    </location>
</feature>
<accession>A0A7Z0DNN2</accession>
<keyword evidence="5" id="KW-0328">Glycosyltransferase</keyword>
<keyword evidence="3 18" id="KW-0121">Carboxypeptidase</keyword>
<feature type="region of interest" description="Disordered" evidence="14">
    <location>
        <begin position="1"/>
        <end position="27"/>
    </location>
</feature>
<dbReference type="Pfam" id="PF00905">
    <property type="entry name" value="Transpeptidase"/>
    <property type="match status" value="1"/>
</dbReference>
<dbReference type="GO" id="GO:0030288">
    <property type="term" value="C:outer membrane-bounded periplasmic space"/>
    <property type="evidence" value="ECO:0007669"/>
    <property type="project" value="TreeGrafter"/>
</dbReference>
<evidence type="ECO:0000256" key="4">
    <source>
        <dbReference type="ARBA" id="ARBA00022670"/>
    </source>
</evidence>
<keyword evidence="15" id="KW-0812">Transmembrane</keyword>
<dbReference type="InterPro" id="IPR001460">
    <property type="entry name" value="PCN-bd_Tpept"/>
</dbReference>
<feature type="compositionally biased region" description="Basic and acidic residues" evidence="14">
    <location>
        <begin position="270"/>
        <end position="287"/>
    </location>
</feature>
<sequence length="771" mass="82563">MTAGEGNILSWQGNPPYTPIPTPTPKKKRGKKVLKTFFVVILVGALISALGVIVAYNAIQIPSANAAYEKETSFVYYRGGKDELGRYIADSQDRDSLPYEEIPQLMRDAAVAAEDRTFWDNSGIDVKGIMRAVVNNNTGGAQSGASTITQQYVKNLYLTQERTYTRKVKEAIISLKISRQKSKEDILAGYLNTIYFGRGAYGVEAASNAYFGKPAADINLREAAALAAILNDPNDLDPSNGEEAVAELDGRYRYVINSMVKMDMVDPAEGEKAKESLPKFKKPRSDSRYGGQKGHALKMVRDELLRLKDEQGTPLVSEDEINGGGLRITTTLTKKTMKTAEEAVEDVRPEDKKAFDPGNEKDELHVGAATVDVKSGALRGFYGGQDYLDSQINWASTGAMAGSAMKAFTMAAALKSGYSLKDSWNGNSPMEFPGVSVRNSGQSAADPYGHSYGSSVSSLQAMEDSINTAFVEMSDSLPNGSKDVYDMALAAGLPPEKADAKHPGIGMTTRDFSPEDFLLTLGKNRTSPINMANAYATIANGGTHNDVHVVSKVVDADGTVIYERDDKGSGKRAMDEEVAADTSYSLQQVVSSGTGQAASAVVQPAAGKTGTATNADDEVSSAWFVGYTPQLATAVAYTRGDGDDALDGWLDTFFGADYPADTWVAIMGPLTDELEREEFPPPAWLDGDAPEEGHAPYVPPAPDPEPTKEPEPTKKPEPSKEPEPTPTPTPTPTPPPTTDPPDPELPTTGPSDPDETDDGGPPNPPGPRRDG</sequence>
<dbReference type="InterPro" id="IPR036950">
    <property type="entry name" value="PBP_transglycosylase"/>
</dbReference>
<evidence type="ECO:0000256" key="10">
    <source>
        <dbReference type="ARBA" id="ARBA00023268"/>
    </source>
</evidence>
<evidence type="ECO:0000256" key="1">
    <source>
        <dbReference type="ARBA" id="ARBA00007090"/>
    </source>
</evidence>
<dbReference type="GO" id="GO:0008360">
    <property type="term" value="P:regulation of cell shape"/>
    <property type="evidence" value="ECO:0007669"/>
    <property type="project" value="UniProtKB-KW"/>
</dbReference>
<name>A0A7Z0DNN2_9ACTN</name>
<dbReference type="EMBL" id="JACBZR010000001">
    <property type="protein sequence ID" value="NYI78579.1"/>
    <property type="molecule type" value="Genomic_DNA"/>
</dbReference>
<dbReference type="InterPro" id="IPR050396">
    <property type="entry name" value="Glycosyltr_51/Transpeptidase"/>
</dbReference>
<dbReference type="PANTHER" id="PTHR32282">
    <property type="entry name" value="BINDING PROTEIN TRANSPEPTIDASE, PUTATIVE-RELATED"/>
    <property type="match status" value="1"/>
</dbReference>
<dbReference type="GO" id="GO:0008658">
    <property type="term" value="F:penicillin binding"/>
    <property type="evidence" value="ECO:0007669"/>
    <property type="project" value="InterPro"/>
</dbReference>
<keyword evidence="11" id="KW-0961">Cell wall biogenesis/degradation</keyword>
<evidence type="ECO:0000256" key="15">
    <source>
        <dbReference type="SAM" id="Phobius"/>
    </source>
</evidence>
<evidence type="ECO:0000256" key="6">
    <source>
        <dbReference type="ARBA" id="ARBA00022679"/>
    </source>
</evidence>
<comment type="similarity">
    <text evidence="2">In the N-terminal section; belongs to the glycosyltransferase 51 family.</text>
</comment>
<evidence type="ECO:0000256" key="5">
    <source>
        <dbReference type="ARBA" id="ARBA00022676"/>
    </source>
</evidence>
<comment type="catalytic activity">
    <reaction evidence="12">
        <text>Preferential cleavage: (Ac)2-L-Lys-D-Ala-|-D-Ala. Also transpeptidation of peptidyl-alanyl moieties that are N-acyl substituents of D-alanine.</text>
        <dbReference type="EC" id="3.4.16.4"/>
    </reaction>
</comment>
<dbReference type="AlphaFoldDB" id="A0A7Z0DNN2"/>
<dbReference type="GO" id="GO:0071555">
    <property type="term" value="P:cell wall organization"/>
    <property type="evidence" value="ECO:0007669"/>
    <property type="project" value="UniProtKB-KW"/>
</dbReference>
<keyword evidence="10" id="KW-0511">Multifunctional enzyme</keyword>
<evidence type="ECO:0000256" key="12">
    <source>
        <dbReference type="ARBA" id="ARBA00034000"/>
    </source>
</evidence>
<dbReference type="Proteomes" id="UP000564496">
    <property type="component" value="Unassembled WGS sequence"/>
</dbReference>
<dbReference type="GO" id="GO:0009252">
    <property type="term" value="P:peptidoglycan biosynthetic process"/>
    <property type="evidence" value="ECO:0007669"/>
    <property type="project" value="UniProtKB-KW"/>
</dbReference>
<evidence type="ECO:0000256" key="11">
    <source>
        <dbReference type="ARBA" id="ARBA00023316"/>
    </source>
</evidence>
<evidence type="ECO:0000313" key="19">
    <source>
        <dbReference type="Proteomes" id="UP000564496"/>
    </source>
</evidence>
<keyword evidence="9" id="KW-0573">Peptidoglycan synthesis</keyword>
<keyword evidence="6" id="KW-0808">Transferase</keyword>
<feature type="region of interest" description="Disordered" evidence="14">
    <location>
        <begin position="679"/>
        <end position="771"/>
    </location>
</feature>
<keyword evidence="8" id="KW-0133">Cell shape</keyword>
<feature type="compositionally biased region" description="Basic and acidic residues" evidence="14">
    <location>
        <begin position="705"/>
        <end position="723"/>
    </location>
</feature>
<dbReference type="InterPro" id="IPR012338">
    <property type="entry name" value="Beta-lactam/transpept-like"/>
</dbReference>